<dbReference type="SUPFAM" id="SSF51261">
    <property type="entry name" value="Duplicated hybrid motif"/>
    <property type="match status" value="1"/>
</dbReference>
<protein>
    <recommendedName>
        <fullName evidence="2">M23ase beta-sheet core domain-containing protein</fullName>
    </recommendedName>
</protein>
<reference evidence="3 4" key="1">
    <citation type="journal article" date="2016" name="Nat. Commun.">
        <title>Thousands of microbial genomes shed light on interconnected biogeochemical processes in an aquifer system.</title>
        <authorList>
            <person name="Anantharaman K."/>
            <person name="Brown C.T."/>
            <person name="Hug L.A."/>
            <person name="Sharon I."/>
            <person name="Castelle C.J."/>
            <person name="Probst A.J."/>
            <person name="Thomas B.C."/>
            <person name="Singh A."/>
            <person name="Wilkins M.J."/>
            <person name="Karaoz U."/>
            <person name="Brodie E.L."/>
            <person name="Williams K.H."/>
            <person name="Hubbard S.S."/>
            <person name="Banfield J.F."/>
        </authorList>
    </citation>
    <scope>NUCLEOTIDE SEQUENCE [LARGE SCALE GENOMIC DNA]</scope>
</reference>
<dbReference type="Proteomes" id="UP000177001">
    <property type="component" value="Unassembled WGS sequence"/>
</dbReference>
<dbReference type="Pfam" id="PF01551">
    <property type="entry name" value="Peptidase_M23"/>
    <property type="match status" value="1"/>
</dbReference>
<evidence type="ECO:0000256" key="1">
    <source>
        <dbReference type="SAM" id="Phobius"/>
    </source>
</evidence>
<dbReference type="AlphaFoldDB" id="A0A1F6WXM0"/>
<evidence type="ECO:0000259" key="2">
    <source>
        <dbReference type="Pfam" id="PF01551"/>
    </source>
</evidence>
<gene>
    <name evidence="3" type="ORF">A3A91_02925</name>
</gene>
<dbReference type="Gene3D" id="2.70.70.10">
    <property type="entry name" value="Glucose Permease (Domain IIA)"/>
    <property type="match status" value="1"/>
</dbReference>
<comment type="caution">
    <text evidence="3">The sequence shown here is derived from an EMBL/GenBank/DDBJ whole genome shotgun (WGS) entry which is preliminary data.</text>
</comment>
<dbReference type="InterPro" id="IPR011055">
    <property type="entry name" value="Dup_hybrid_motif"/>
</dbReference>
<keyword evidence="1" id="KW-0472">Membrane</keyword>
<keyword evidence="1" id="KW-0812">Transmembrane</keyword>
<sequence>MNKKGFLNFYVVNIVVAVTILLSLVYYSFKKDPSIGIPDADIILDKTDQLPASETRIANTSKIKKLEIVKPESTSSVTIKNNPPAQPPVLVVQENINDVPPLLLKSIGVNLGYYDPGSNTAGDFVFTKQKLSFNRLFMPYGFFIPSSSASPDKYNPQPTFILPLGTPVHSLVDGVVVSMPTLWSGDYSIQVTANGKLEKWIYETEHILNPRVKVGDKVKAGQILGEVSNFDRGAPAGFGAVEIGILKGGSAPQHVCPFLYLDPSIKQETEKKIVSLFKSWEEYVGDQSLYEESTSIPGCLTLDLIDG</sequence>
<dbReference type="EMBL" id="MFUR01000013">
    <property type="protein sequence ID" value="OGI86641.1"/>
    <property type="molecule type" value="Genomic_DNA"/>
</dbReference>
<organism evidence="3 4">
    <name type="scientific">Candidatus Nomurabacteria bacterium RIFCSPLOWO2_01_FULL_36_16</name>
    <dbReference type="NCBI Taxonomy" id="1801767"/>
    <lineage>
        <taxon>Bacteria</taxon>
        <taxon>Candidatus Nomuraibacteriota</taxon>
    </lineage>
</organism>
<keyword evidence="1" id="KW-1133">Transmembrane helix</keyword>
<feature type="transmembrane region" description="Helical" evidence="1">
    <location>
        <begin position="7"/>
        <end position="29"/>
    </location>
</feature>
<proteinExistence type="predicted"/>
<feature type="domain" description="M23ase beta-sheet core" evidence="2">
    <location>
        <begin position="162"/>
        <end position="231"/>
    </location>
</feature>
<evidence type="ECO:0000313" key="4">
    <source>
        <dbReference type="Proteomes" id="UP000177001"/>
    </source>
</evidence>
<dbReference type="InterPro" id="IPR016047">
    <property type="entry name" value="M23ase_b-sheet_dom"/>
</dbReference>
<dbReference type="CDD" id="cd12797">
    <property type="entry name" value="M23_peptidase"/>
    <property type="match status" value="1"/>
</dbReference>
<evidence type="ECO:0000313" key="3">
    <source>
        <dbReference type="EMBL" id="OGI86641.1"/>
    </source>
</evidence>
<accession>A0A1F6WXM0</accession>
<name>A0A1F6WXM0_9BACT</name>